<evidence type="ECO:0000256" key="3">
    <source>
        <dbReference type="ARBA" id="ARBA00022741"/>
    </source>
</evidence>
<protein>
    <recommendedName>
        <fullName evidence="7">Protein kinase domain-containing protein</fullName>
    </recommendedName>
</protein>
<keyword evidence="5" id="KW-0067">ATP-binding</keyword>
<dbReference type="Gene3D" id="1.10.510.10">
    <property type="entry name" value="Transferase(Phosphotransferase) domain 1"/>
    <property type="match status" value="1"/>
</dbReference>
<feature type="region of interest" description="Disordered" evidence="6">
    <location>
        <begin position="364"/>
        <end position="409"/>
    </location>
</feature>
<dbReference type="InterPro" id="IPR000719">
    <property type="entry name" value="Prot_kinase_dom"/>
</dbReference>
<dbReference type="InterPro" id="IPR050117">
    <property type="entry name" value="MAPK"/>
</dbReference>
<keyword evidence="2" id="KW-0808">Transferase</keyword>
<dbReference type="PROSITE" id="PS50011">
    <property type="entry name" value="PROTEIN_KINASE_DOM"/>
    <property type="match status" value="1"/>
</dbReference>
<organism evidence="8 9">
    <name type="scientific">Malassezia globosa (strain ATCC MYA-4612 / CBS 7966)</name>
    <name type="common">Dandruff-associated fungus</name>
    <dbReference type="NCBI Taxonomy" id="425265"/>
    <lineage>
        <taxon>Eukaryota</taxon>
        <taxon>Fungi</taxon>
        <taxon>Dikarya</taxon>
        <taxon>Basidiomycota</taxon>
        <taxon>Ustilaginomycotina</taxon>
        <taxon>Malasseziomycetes</taxon>
        <taxon>Malasseziales</taxon>
        <taxon>Malasseziaceae</taxon>
        <taxon>Malassezia</taxon>
    </lineage>
</organism>
<dbReference type="SMART" id="SM00220">
    <property type="entry name" value="S_TKc"/>
    <property type="match status" value="1"/>
</dbReference>
<reference evidence="8 9" key="1">
    <citation type="journal article" date="2007" name="Proc. Natl. Acad. Sci. U.S.A.">
        <title>Dandruff-associated Malassezia genomes reveal convergent and divergent virulence traits shared with plant and human fungal pathogens.</title>
        <authorList>
            <person name="Xu J."/>
            <person name="Saunders C.W."/>
            <person name="Hu P."/>
            <person name="Grant R.A."/>
            <person name="Boekhout T."/>
            <person name="Kuramae E.E."/>
            <person name="Kronstad J.W."/>
            <person name="Deangelis Y.M."/>
            <person name="Reeder N.L."/>
            <person name="Johnstone K.R."/>
            <person name="Leland M."/>
            <person name="Fieno A.M."/>
            <person name="Begley W.M."/>
            <person name="Sun Y."/>
            <person name="Lacey M.P."/>
            <person name="Chaudhary T."/>
            <person name="Keough T."/>
            <person name="Chu L."/>
            <person name="Sears R."/>
            <person name="Yuan B."/>
            <person name="Dawson T.L.Jr."/>
        </authorList>
    </citation>
    <scope>NUCLEOTIDE SEQUENCE [LARGE SCALE GENOMIC DNA]</scope>
    <source>
        <strain evidence="9">ATCC MYA-4612 / CBS 7966</strain>
    </source>
</reference>
<dbReference type="FunCoup" id="A8Q3A2">
    <property type="interactions" value="277"/>
</dbReference>
<accession>A8Q3A2</accession>
<dbReference type="Pfam" id="PF00069">
    <property type="entry name" value="Pkinase"/>
    <property type="match status" value="1"/>
</dbReference>
<evidence type="ECO:0000256" key="4">
    <source>
        <dbReference type="ARBA" id="ARBA00022777"/>
    </source>
</evidence>
<evidence type="ECO:0000256" key="5">
    <source>
        <dbReference type="ARBA" id="ARBA00022840"/>
    </source>
</evidence>
<dbReference type="InterPro" id="IPR008271">
    <property type="entry name" value="Ser/Thr_kinase_AS"/>
</dbReference>
<dbReference type="GO" id="GO:0005524">
    <property type="term" value="F:ATP binding"/>
    <property type="evidence" value="ECO:0007669"/>
    <property type="project" value="UniProtKB-KW"/>
</dbReference>
<feature type="compositionally biased region" description="Basic and acidic residues" evidence="6">
    <location>
        <begin position="489"/>
        <end position="509"/>
    </location>
</feature>
<gene>
    <name evidence="8" type="ORF">MGL_2345</name>
</gene>
<dbReference type="CDD" id="cd07830">
    <property type="entry name" value="STKc_MAK_like"/>
    <property type="match status" value="1"/>
</dbReference>
<dbReference type="GeneID" id="5854856"/>
<feature type="domain" description="Protein kinase" evidence="7">
    <location>
        <begin position="17"/>
        <end position="352"/>
    </location>
</feature>
<name>A8Q3A2_MALGO</name>
<keyword evidence="1" id="KW-0723">Serine/threonine-protein kinase</keyword>
<sequence length="576" mass="65283">MRLELLNDSRLEAGREFVPIKRLGTGSFGTVFVADWHSPLPSGTMVPAMQHSYARPEYVGKRIVAIKRMIRPYSTLEDCLSLNELHALIALPPHENIIALYDVFRKPISQELYLVFECMEGNLFQLMKSRKGRPMAPGLIASIIQQSIAGIEHVHSQGFFHRDLKPENLLITTTGLGEYPLSKSQIDGTKQDVLVVVKVADFGLARKMEENATFTTYVSTRWYRAPEILLESQKYSSAVDLWALGAIIAEMVRLEPLFPGNNAMDQLQCICSVLGAPTNDMHLPLSNGSLWPAWLDVMQQWERSVQPLSPVSLERYFPFPTSDVLLDFIFHILRYDPADRLTARQCLQHPFLVNEAPKLRPTRRMIPEPTHHPPATALSYDTDSPYESDSVGSPEGALEAVRDTPPKSELHEHSDVMKRLNFAQGDNQYVLFPKSSLLHRSQVSPGSRSNSPLFFMHTRKKTQESTRSMTEAIAASPSACTMTPPTLRPKSEGFSDRRPSFFSERHESGHLSSGTLLRRGKKDPVEKETKEMERKRREDEKAKLRERSRAVVQNRVNMMQDQGLKTHSKRWVDIGL</sequence>
<dbReference type="OMA" id="TRRMIPE"/>
<dbReference type="KEGG" id="mgl:MGL_2345"/>
<keyword evidence="9" id="KW-1185">Reference proteome</keyword>
<dbReference type="EMBL" id="AAYY01000008">
    <property type="protein sequence ID" value="EDP43335.1"/>
    <property type="molecule type" value="Genomic_DNA"/>
</dbReference>
<evidence type="ECO:0000313" key="9">
    <source>
        <dbReference type="Proteomes" id="UP000008837"/>
    </source>
</evidence>
<dbReference type="AlphaFoldDB" id="A8Q3A2"/>
<dbReference type="GO" id="GO:0004674">
    <property type="term" value="F:protein serine/threonine kinase activity"/>
    <property type="evidence" value="ECO:0007669"/>
    <property type="project" value="UniProtKB-KW"/>
</dbReference>
<proteinExistence type="predicted"/>
<dbReference type="PANTHER" id="PTHR24055">
    <property type="entry name" value="MITOGEN-ACTIVATED PROTEIN KINASE"/>
    <property type="match status" value="1"/>
</dbReference>
<feature type="compositionally biased region" description="Basic and acidic residues" evidence="6">
    <location>
        <begin position="522"/>
        <end position="548"/>
    </location>
</feature>
<keyword evidence="4" id="KW-0418">Kinase</keyword>
<dbReference type="RefSeq" id="XP_001730549.1">
    <property type="nucleotide sequence ID" value="XM_001730497.1"/>
</dbReference>
<keyword evidence="3" id="KW-0547">Nucleotide-binding</keyword>
<dbReference type="FunFam" id="1.10.510.10:FF:000624">
    <property type="entry name" value="Mitogen-activated protein kinase"/>
    <property type="match status" value="1"/>
</dbReference>
<dbReference type="Proteomes" id="UP000008837">
    <property type="component" value="Unassembled WGS sequence"/>
</dbReference>
<evidence type="ECO:0000256" key="1">
    <source>
        <dbReference type="ARBA" id="ARBA00022527"/>
    </source>
</evidence>
<dbReference type="InterPro" id="IPR011009">
    <property type="entry name" value="Kinase-like_dom_sf"/>
</dbReference>
<comment type="caution">
    <text evidence="8">The sequence shown here is derived from an EMBL/GenBank/DDBJ whole genome shotgun (WGS) entry which is preliminary data.</text>
</comment>
<dbReference type="SUPFAM" id="SSF56112">
    <property type="entry name" value="Protein kinase-like (PK-like)"/>
    <property type="match status" value="1"/>
</dbReference>
<evidence type="ECO:0000313" key="8">
    <source>
        <dbReference type="EMBL" id="EDP43335.1"/>
    </source>
</evidence>
<evidence type="ECO:0000256" key="2">
    <source>
        <dbReference type="ARBA" id="ARBA00022679"/>
    </source>
</evidence>
<feature type="region of interest" description="Disordered" evidence="6">
    <location>
        <begin position="474"/>
        <end position="548"/>
    </location>
</feature>
<dbReference type="STRING" id="425265.A8Q3A2"/>
<dbReference type="OrthoDB" id="2158884at2759"/>
<evidence type="ECO:0000256" key="6">
    <source>
        <dbReference type="SAM" id="MobiDB-lite"/>
    </source>
</evidence>
<dbReference type="Gene3D" id="3.30.200.20">
    <property type="entry name" value="Phosphorylase Kinase, domain 1"/>
    <property type="match status" value="1"/>
</dbReference>
<dbReference type="InParanoid" id="A8Q3A2"/>
<evidence type="ECO:0000259" key="7">
    <source>
        <dbReference type="PROSITE" id="PS50011"/>
    </source>
</evidence>
<dbReference type="VEuPathDB" id="FungiDB:MGL_2345"/>
<feature type="compositionally biased region" description="Basic and acidic residues" evidence="6">
    <location>
        <begin position="400"/>
        <end position="409"/>
    </location>
</feature>
<feature type="compositionally biased region" description="Polar residues" evidence="6">
    <location>
        <begin position="379"/>
        <end position="391"/>
    </location>
</feature>
<dbReference type="PROSITE" id="PS00108">
    <property type="entry name" value="PROTEIN_KINASE_ST"/>
    <property type="match status" value="1"/>
</dbReference>